<gene>
    <name evidence="1" type="ORF">TNO020_50012</name>
</gene>
<organism evidence="1 2">
    <name type="scientific">Tenacibaculum piscium</name>
    <dbReference type="NCBI Taxonomy" id="1458515"/>
    <lineage>
        <taxon>Bacteria</taxon>
        <taxon>Pseudomonadati</taxon>
        <taxon>Bacteroidota</taxon>
        <taxon>Flavobacteriia</taxon>
        <taxon>Flavobacteriales</taxon>
        <taxon>Flavobacteriaceae</taxon>
        <taxon>Tenacibaculum</taxon>
    </lineage>
</organism>
<reference evidence="2" key="1">
    <citation type="submission" date="2017-11" db="EMBL/GenBank/DDBJ databases">
        <authorList>
            <person name="Duchaud E."/>
        </authorList>
    </citation>
    <scope>NUCLEOTIDE SEQUENCE [LARGE SCALE GENOMIC DNA]</scope>
    <source>
        <strain evidence="2">Tenacibaculum sp. TNO020</strain>
    </source>
</reference>
<dbReference type="EMBL" id="OENF01000040">
    <property type="protein sequence ID" value="SOS75613.1"/>
    <property type="molecule type" value="Genomic_DNA"/>
</dbReference>
<dbReference type="AlphaFoldDB" id="A0A2H1YJG1"/>
<sequence length="119" mass="13658">MKIISILILILLLFVPPVQVHSDAIIFNDGNVIVNDGDVIHHINTMDYAHSETHHKNNTEEESKEHHHICIFSGISSAIITEEFNFKIVTFFQEYSKIHFHKVLNTASYLAQLFHPPIV</sequence>
<dbReference type="Proteomes" id="UP000234211">
    <property type="component" value="Unassembled WGS sequence"/>
</dbReference>
<dbReference type="RefSeq" id="WP_145993236.1">
    <property type="nucleotide sequence ID" value="NZ_JAJGWR010000007.1"/>
</dbReference>
<protein>
    <submittedName>
        <fullName evidence="1">Uncharacterized protein</fullName>
    </submittedName>
</protein>
<evidence type="ECO:0000313" key="1">
    <source>
        <dbReference type="EMBL" id="SOS75613.1"/>
    </source>
</evidence>
<accession>A0A2H1YJG1</accession>
<evidence type="ECO:0000313" key="2">
    <source>
        <dbReference type="Proteomes" id="UP000234211"/>
    </source>
</evidence>
<dbReference type="OrthoDB" id="1191314at2"/>
<name>A0A2H1YJG1_9FLAO</name>
<proteinExistence type="predicted"/>
<keyword evidence="2" id="KW-1185">Reference proteome</keyword>
<dbReference type="GeneID" id="86944080"/>